<feature type="signal peptide" evidence="1">
    <location>
        <begin position="1"/>
        <end position="17"/>
    </location>
</feature>
<dbReference type="InterPro" id="IPR003961">
    <property type="entry name" value="FN3_dom"/>
</dbReference>
<dbReference type="SMART" id="SM00060">
    <property type="entry name" value="FN3"/>
    <property type="match status" value="1"/>
</dbReference>
<evidence type="ECO:0000313" key="4">
    <source>
        <dbReference type="Proteomes" id="UP001296967"/>
    </source>
</evidence>
<dbReference type="Proteomes" id="UP001296967">
    <property type="component" value="Unassembled WGS sequence"/>
</dbReference>
<feature type="domain" description="Fibronectin type-III" evidence="2">
    <location>
        <begin position="156"/>
        <end position="259"/>
    </location>
</feature>
<evidence type="ECO:0000313" key="3">
    <source>
        <dbReference type="EMBL" id="MBK5932066.1"/>
    </source>
</evidence>
<evidence type="ECO:0000259" key="2">
    <source>
        <dbReference type="PROSITE" id="PS50853"/>
    </source>
</evidence>
<dbReference type="InterPro" id="IPR036116">
    <property type="entry name" value="FN3_sf"/>
</dbReference>
<dbReference type="SUPFAM" id="SSF49265">
    <property type="entry name" value="Fibronectin type III"/>
    <property type="match status" value="1"/>
</dbReference>
<dbReference type="AlphaFoldDB" id="A0AAJ0UID8"/>
<keyword evidence="1" id="KW-0732">Signal</keyword>
<dbReference type="Gene3D" id="2.60.40.10">
    <property type="entry name" value="Immunoglobulins"/>
    <property type="match status" value="1"/>
</dbReference>
<protein>
    <recommendedName>
        <fullName evidence="2">Fibronectin type-III domain-containing protein</fullName>
    </recommendedName>
</protein>
<reference evidence="3" key="2">
    <citation type="journal article" date="2020" name="Microorganisms">
        <title>Osmotic Adaptation and Compatible Solute Biosynthesis of Phototrophic Bacteria as Revealed from Genome Analyses.</title>
        <authorList>
            <person name="Imhoff J.F."/>
            <person name="Rahn T."/>
            <person name="Kunzel S."/>
            <person name="Keller A."/>
            <person name="Neulinger S.C."/>
        </authorList>
    </citation>
    <scope>NUCLEOTIDE SEQUENCE</scope>
    <source>
        <strain evidence="3">DSM 4395</strain>
    </source>
</reference>
<keyword evidence="4" id="KW-1185">Reference proteome</keyword>
<evidence type="ECO:0000256" key="1">
    <source>
        <dbReference type="SAM" id="SignalP"/>
    </source>
</evidence>
<dbReference type="CDD" id="cd00063">
    <property type="entry name" value="FN3"/>
    <property type="match status" value="1"/>
</dbReference>
<dbReference type="Pfam" id="PF00041">
    <property type="entry name" value="fn3"/>
    <property type="match status" value="1"/>
</dbReference>
<accession>A0AAJ0UID8</accession>
<feature type="chain" id="PRO_5042534940" description="Fibronectin type-III domain-containing protein" evidence="1">
    <location>
        <begin position="18"/>
        <end position="259"/>
    </location>
</feature>
<dbReference type="EMBL" id="NHSF01000075">
    <property type="protein sequence ID" value="MBK5932066.1"/>
    <property type="molecule type" value="Genomic_DNA"/>
</dbReference>
<proteinExistence type="predicted"/>
<comment type="caution">
    <text evidence="3">The sequence shown here is derived from an EMBL/GenBank/DDBJ whole genome shotgun (WGS) entry which is preliminary data.</text>
</comment>
<gene>
    <name evidence="3" type="ORF">CCR82_16380</name>
</gene>
<organism evidence="3 4">
    <name type="scientific">Halochromatium salexigens</name>
    <name type="common">Chromatium salexigens</name>
    <dbReference type="NCBI Taxonomy" id="49447"/>
    <lineage>
        <taxon>Bacteria</taxon>
        <taxon>Pseudomonadati</taxon>
        <taxon>Pseudomonadota</taxon>
        <taxon>Gammaproteobacteria</taxon>
        <taxon>Chromatiales</taxon>
        <taxon>Chromatiaceae</taxon>
        <taxon>Halochromatium</taxon>
    </lineage>
</organism>
<dbReference type="InterPro" id="IPR013783">
    <property type="entry name" value="Ig-like_fold"/>
</dbReference>
<sequence>MRLIFIFTLLLAPLHTAIGATDAQLRHIDDDAQQILVEDHVSLLVLPEQDYGELEIILQGDNARIAEISLSLAANAHFLLPDHDYRYSFNSDTARVEIFNDAELRVLALPVDAEGLTPWVRVGEREETRIAVDAFTLTLIEATLPSEQAAVAFGQAPEQIELVEASSLKPDEIALSWLATSDNDTPASQIRYLLHAATDSGFIPDGSTVYAEVMGAGSGTISETITGLLPDTRYYVKVEAVDAAGHRSSTVRGVTLCFP</sequence>
<reference evidence="3" key="1">
    <citation type="submission" date="2017-05" db="EMBL/GenBank/DDBJ databases">
        <authorList>
            <person name="Imhoff J.F."/>
            <person name="Rahn T."/>
            <person name="Kuenzel S."/>
            <person name="Neulinger S.C."/>
        </authorList>
    </citation>
    <scope>NUCLEOTIDE SEQUENCE</scope>
    <source>
        <strain evidence="3">DSM 4395</strain>
    </source>
</reference>
<dbReference type="PROSITE" id="PS50853">
    <property type="entry name" value="FN3"/>
    <property type="match status" value="1"/>
</dbReference>
<name>A0AAJ0UID8_HALSE</name>
<dbReference type="RefSeq" id="WP_201246908.1">
    <property type="nucleotide sequence ID" value="NZ_NHSF01000075.1"/>
</dbReference>